<comment type="catalytic activity">
    <reaction evidence="7">
        <text>(3R)-hydroxydodecanoyl-[ACP] = (2E)-dodecenoyl-[ACP] + H2O</text>
        <dbReference type="Rhea" id="RHEA:41876"/>
        <dbReference type="Rhea" id="RHEA-COMP:9642"/>
        <dbReference type="Rhea" id="RHEA-COMP:9643"/>
        <dbReference type="ChEBI" id="CHEBI:15377"/>
        <dbReference type="ChEBI" id="CHEBI:78470"/>
        <dbReference type="ChEBI" id="CHEBI:78472"/>
    </reaction>
    <physiologicalReaction direction="left-to-right" evidence="7">
        <dbReference type="Rhea" id="RHEA:41877"/>
    </physiologicalReaction>
</comment>
<comment type="catalytic activity">
    <reaction evidence="24">
        <text>(2E)-hexenoyl-[ACP] + NADPH + H(+) = hexanoyl-[ACP] + NADP(+)</text>
        <dbReference type="Rhea" id="RHEA:41832"/>
        <dbReference type="Rhea" id="RHEA-COMP:9631"/>
        <dbReference type="Rhea" id="RHEA-COMP:9632"/>
        <dbReference type="ChEBI" id="CHEBI:15378"/>
        <dbReference type="ChEBI" id="CHEBI:57783"/>
        <dbReference type="ChEBI" id="CHEBI:58349"/>
        <dbReference type="ChEBI" id="CHEBI:78458"/>
        <dbReference type="ChEBI" id="CHEBI:78459"/>
    </reaction>
    <physiologicalReaction direction="left-to-right" evidence="24">
        <dbReference type="Rhea" id="RHEA:41833"/>
    </physiologicalReaction>
</comment>
<feature type="domain" description="Enoyl reductase (ER)" evidence="47">
    <location>
        <begin position="860"/>
        <end position="1157"/>
    </location>
</feature>
<name>A0A9C6U0X1_FRAOC</name>
<evidence type="ECO:0000259" key="47">
    <source>
        <dbReference type="SMART" id="SM00829"/>
    </source>
</evidence>
<evidence type="ECO:0000256" key="2">
    <source>
        <dbReference type="ARBA" id="ARBA00022799"/>
    </source>
</evidence>
<comment type="catalytic activity">
    <reaction evidence="12">
        <text>(3R)-hydroxyoctadecanoyl-[ACP] = (2E)-octadecenoyl-[ACP] + H2O</text>
        <dbReference type="Rhea" id="RHEA:41924"/>
        <dbReference type="Rhea" id="RHEA-COMP:9654"/>
        <dbReference type="Rhea" id="RHEA-COMP:9655"/>
        <dbReference type="ChEBI" id="CHEBI:15377"/>
        <dbReference type="ChEBI" id="CHEBI:78488"/>
        <dbReference type="ChEBI" id="CHEBI:78489"/>
    </reaction>
    <physiologicalReaction direction="left-to-right" evidence="12">
        <dbReference type="Rhea" id="RHEA:41925"/>
    </physiologicalReaction>
</comment>
<dbReference type="InterPro" id="IPR042104">
    <property type="entry name" value="PKS_dehydratase_sf"/>
</dbReference>
<dbReference type="PANTHER" id="PTHR43775">
    <property type="entry name" value="FATTY ACID SYNTHASE"/>
    <property type="match status" value="1"/>
</dbReference>
<evidence type="ECO:0000256" key="40">
    <source>
        <dbReference type="ARBA" id="ARBA00049263"/>
    </source>
</evidence>
<comment type="pathway">
    <text evidence="1">Lipid metabolism.</text>
</comment>
<reference evidence="49" key="1">
    <citation type="journal article" date="2018" name="Proc. Natl. Acad. Sci. U.S.A.">
        <title>Phylogenomics and the evolution of hemipteroid insects.</title>
        <authorList>
            <person name="Johnson K.P."/>
            <person name="Dietrich C.H."/>
            <person name="Friedrich F."/>
            <person name="Beutel R.G."/>
            <person name="Wipfler B."/>
            <person name="Peters R.S."/>
            <person name="Allen J.M."/>
            <person name="Petersen M."/>
            <person name="Donath A."/>
            <person name="Walden K.K."/>
            <person name="Kozlov A.M."/>
            <person name="Podsiadlowski L."/>
            <person name="Mayer C."/>
            <person name="Meusemann K."/>
            <person name="Vasilikopoulos A."/>
            <person name="Waterhouse R.M."/>
            <person name="Cameron S.L."/>
            <person name="Weirauch C."/>
            <person name="Swanson D.R."/>
            <person name="Percy D.M."/>
            <person name="Hardy N.B."/>
            <person name="Terry I."/>
            <person name="Liu S."/>
            <person name="Zhou X."/>
            <person name="Misof B."/>
            <person name="Robertson H.M."/>
            <person name="Yoshizawa K."/>
        </authorList>
    </citation>
    <scope>NUCLEOTIDE SEQUENCE</scope>
    <source>
        <tissue evidence="49">Whole organism</tissue>
    </source>
</reference>
<dbReference type="Gene3D" id="3.30.70.3290">
    <property type="match status" value="1"/>
</dbReference>
<protein>
    <submittedName>
        <fullName evidence="49">Fatty acid synthase-like</fullName>
    </submittedName>
</protein>
<comment type="catalytic activity">
    <reaction evidence="44">
        <text>(2E)-decenoyl-[ACP] + NADPH + H(+) = decanoyl-[ACP] + NADP(+)</text>
        <dbReference type="Rhea" id="RHEA:41864"/>
        <dbReference type="Rhea" id="RHEA-COMP:9639"/>
        <dbReference type="Rhea" id="RHEA-COMP:9640"/>
        <dbReference type="ChEBI" id="CHEBI:15378"/>
        <dbReference type="ChEBI" id="CHEBI:57783"/>
        <dbReference type="ChEBI" id="CHEBI:58349"/>
        <dbReference type="ChEBI" id="CHEBI:78467"/>
        <dbReference type="ChEBI" id="CHEBI:78468"/>
    </reaction>
    <physiologicalReaction direction="left-to-right" evidence="44">
        <dbReference type="Rhea" id="RHEA:41865"/>
    </physiologicalReaction>
</comment>
<comment type="catalytic activity">
    <reaction evidence="39">
        <text>(2E)-tetradecenoyl-[ACP] + NADPH + H(+) = tetradecanoyl-[ACP] + NADP(+)</text>
        <dbReference type="Rhea" id="RHEA:41896"/>
        <dbReference type="Rhea" id="RHEA-COMP:9647"/>
        <dbReference type="Rhea" id="RHEA-COMP:9648"/>
        <dbReference type="ChEBI" id="CHEBI:15378"/>
        <dbReference type="ChEBI" id="CHEBI:57783"/>
        <dbReference type="ChEBI" id="CHEBI:58349"/>
        <dbReference type="ChEBI" id="CHEBI:78475"/>
        <dbReference type="ChEBI" id="CHEBI:78477"/>
    </reaction>
    <physiologicalReaction direction="left-to-right" evidence="39">
        <dbReference type="Rhea" id="RHEA:41897"/>
    </physiologicalReaction>
</comment>
<evidence type="ECO:0000256" key="17">
    <source>
        <dbReference type="ARBA" id="ARBA00047394"/>
    </source>
</evidence>
<proteinExistence type="predicted"/>
<keyword evidence="48" id="KW-1185">Reference proteome</keyword>
<gene>
    <name evidence="49" type="primary">LOC113213144</name>
</gene>
<dbReference type="GO" id="GO:0004315">
    <property type="term" value="F:3-oxoacyl-[acyl-carrier-protein] synthase activity"/>
    <property type="evidence" value="ECO:0007669"/>
    <property type="project" value="UniProtKB-EC"/>
</dbReference>
<evidence type="ECO:0000256" key="27">
    <source>
        <dbReference type="ARBA" id="ARBA00048051"/>
    </source>
</evidence>
<comment type="function">
    <text evidence="15">Fatty acid synthetase is a multifunctional enzyme that catalyzes the de novo biosynthesis of long-chain saturated fatty acids starting from acetyl-CoA and malonyl-CoA in the presence of NADPH. This multifunctional protein contains 7 catalytic activities and a site for the binding of the prosthetic group 4'-phosphopantetheine of the acyl carrier protein ([ACP]) domain.</text>
</comment>
<dbReference type="GO" id="GO:0004316">
    <property type="term" value="F:3-oxoacyl-[acyl-carrier-protein] reductase (NADPH) activity"/>
    <property type="evidence" value="ECO:0007669"/>
    <property type="project" value="UniProtKB-EC"/>
</dbReference>
<evidence type="ECO:0000256" key="29">
    <source>
        <dbReference type="ARBA" id="ARBA00048289"/>
    </source>
</evidence>
<feature type="domain" description="Malonyl-CoA:ACP transacylase (MAT)" evidence="46">
    <location>
        <begin position="1"/>
        <end position="290"/>
    </location>
</feature>
<comment type="catalytic activity">
    <reaction evidence="37">
        <text>(2E)-octadecenoyl-[ACP] + NADPH + H(+) = octadecanoyl-[ACP] + NADP(+)</text>
        <dbReference type="Rhea" id="RHEA:41928"/>
        <dbReference type="Rhea" id="RHEA-COMP:9655"/>
        <dbReference type="Rhea" id="RHEA-COMP:9656"/>
        <dbReference type="ChEBI" id="CHEBI:15378"/>
        <dbReference type="ChEBI" id="CHEBI:57783"/>
        <dbReference type="ChEBI" id="CHEBI:58349"/>
        <dbReference type="ChEBI" id="CHEBI:78489"/>
        <dbReference type="ChEBI" id="CHEBI:78495"/>
    </reaction>
    <physiologicalReaction direction="left-to-right" evidence="37">
        <dbReference type="Rhea" id="RHEA:41929"/>
    </physiologicalReaction>
</comment>
<comment type="catalytic activity">
    <reaction evidence="28">
        <text>(2E)-dodecenoyl-[ACP] + NADPH + H(+) = dodecanoyl-[ACP] + NADP(+)</text>
        <dbReference type="Rhea" id="RHEA:41880"/>
        <dbReference type="Rhea" id="RHEA-COMP:9643"/>
        <dbReference type="Rhea" id="RHEA-COMP:9644"/>
        <dbReference type="ChEBI" id="CHEBI:15378"/>
        <dbReference type="ChEBI" id="CHEBI:57783"/>
        <dbReference type="ChEBI" id="CHEBI:58349"/>
        <dbReference type="ChEBI" id="CHEBI:65264"/>
        <dbReference type="ChEBI" id="CHEBI:78472"/>
    </reaction>
    <physiologicalReaction direction="left-to-right" evidence="28">
        <dbReference type="Rhea" id="RHEA:41881"/>
    </physiologicalReaction>
</comment>
<comment type="catalytic activity">
    <reaction evidence="18">
        <text>a (3R)-hydroxyacyl-[ACP] + NADP(+) = a 3-oxoacyl-[ACP] + NADPH + H(+)</text>
        <dbReference type="Rhea" id="RHEA:17397"/>
        <dbReference type="Rhea" id="RHEA-COMP:9916"/>
        <dbReference type="Rhea" id="RHEA-COMP:9945"/>
        <dbReference type="ChEBI" id="CHEBI:15378"/>
        <dbReference type="ChEBI" id="CHEBI:57783"/>
        <dbReference type="ChEBI" id="CHEBI:58349"/>
        <dbReference type="ChEBI" id="CHEBI:78776"/>
        <dbReference type="ChEBI" id="CHEBI:78827"/>
        <dbReference type="EC" id="1.1.1.100"/>
    </reaction>
    <physiologicalReaction direction="right-to-left" evidence="18">
        <dbReference type="Rhea" id="RHEA:17399"/>
    </physiologicalReaction>
</comment>
<accession>A0A9C6U0X1</accession>
<evidence type="ECO:0000256" key="9">
    <source>
        <dbReference type="ARBA" id="ARBA00023388"/>
    </source>
</evidence>
<keyword evidence="4" id="KW-0007">Acetylation</keyword>
<evidence type="ECO:0000256" key="20">
    <source>
        <dbReference type="ARBA" id="ARBA00047451"/>
    </source>
</evidence>
<dbReference type="SUPFAM" id="SSF53474">
    <property type="entry name" value="alpha/beta-Hydrolases"/>
    <property type="match status" value="1"/>
</dbReference>
<evidence type="ECO:0000256" key="10">
    <source>
        <dbReference type="ARBA" id="ARBA00023394"/>
    </source>
</evidence>
<evidence type="ECO:0000256" key="42">
    <source>
        <dbReference type="ARBA" id="ARBA00049422"/>
    </source>
</evidence>
<evidence type="ECO:0000256" key="11">
    <source>
        <dbReference type="ARBA" id="ARBA00023398"/>
    </source>
</evidence>
<evidence type="ECO:0000256" key="38">
    <source>
        <dbReference type="ARBA" id="ARBA00049109"/>
    </source>
</evidence>
<comment type="catalytic activity">
    <reaction evidence="34">
        <text>holo-[ACP] + acetyl-CoA = acetyl-[ACP] + CoA</text>
        <dbReference type="Rhea" id="RHEA:41788"/>
        <dbReference type="Rhea" id="RHEA-COMP:9621"/>
        <dbReference type="Rhea" id="RHEA-COMP:9685"/>
        <dbReference type="ChEBI" id="CHEBI:57287"/>
        <dbReference type="ChEBI" id="CHEBI:57288"/>
        <dbReference type="ChEBI" id="CHEBI:64479"/>
        <dbReference type="ChEBI" id="CHEBI:78446"/>
        <dbReference type="EC" id="2.3.1.38"/>
    </reaction>
    <physiologicalReaction direction="left-to-right" evidence="34">
        <dbReference type="Rhea" id="RHEA:41789"/>
    </physiologicalReaction>
</comment>
<evidence type="ECO:0000256" key="28">
    <source>
        <dbReference type="ARBA" id="ARBA00048281"/>
    </source>
</evidence>
<comment type="catalytic activity">
    <reaction evidence="26">
        <text>acetyl-[ACP] + malonyl-[ACP] + H(+) = 3-oxobutanoyl-[ACP] + holo-[ACP] + CO2</text>
        <dbReference type="Rhea" id="RHEA:41800"/>
        <dbReference type="Rhea" id="RHEA-COMP:9621"/>
        <dbReference type="Rhea" id="RHEA-COMP:9623"/>
        <dbReference type="Rhea" id="RHEA-COMP:9625"/>
        <dbReference type="Rhea" id="RHEA-COMP:9685"/>
        <dbReference type="ChEBI" id="CHEBI:15378"/>
        <dbReference type="ChEBI" id="CHEBI:16526"/>
        <dbReference type="ChEBI" id="CHEBI:64479"/>
        <dbReference type="ChEBI" id="CHEBI:78446"/>
        <dbReference type="ChEBI" id="CHEBI:78449"/>
        <dbReference type="ChEBI" id="CHEBI:78450"/>
    </reaction>
    <physiologicalReaction direction="left-to-right" evidence="26">
        <dbReference type="Rhea" id="RHEA:41801"/>
    </physiologicalReaction>
</comment>
<comment type="catalytic activity">
    <reaction evidence="40">
        <text>3-oxododecanoyl-[ACP] + NADPH + H(+) = (3R)-hydroxydodecanoyl-[ACP] + NADP(+)</text>
        <dbReference type="Rhea" id="RHEA:41872"/>
        <dbReference type="Rhea" id="RHEA-COMP:9641"/>
        <dbReference type="Rhea" id="RHEA-COMP:9642"/>
        <dbReference type="ChEBI" id="CHEBI:15378"/>
        <dbReference type="ChEBI" id="CHEBI:57783"/>
        <dbReference type="ChEBI" id="CHEBI:58349"/>
        <dbReference type="ChEBI" id="CHEBI:78469"/>
        <dbReference type="ChEBI" id="CHEBI:78470"/>
    </reaction>
    <physiologicalReaction direction="left-to-right" evidence="40">
        <dbReference type="Rhea" id="RHEA:41873"/>
    </physiologicalReaction>
</comment>
<dbReference type="InterPro" id="IPR050091">
    <property type="entry name" value="PKS_NRPS_Biosynth_Enz"/>
</dbReference>
<comment type="catalytic activity">
    <reaction evidence="32">
        <text>3-oxohexanoyl-[ACP] + NADPH + H(+) = (3R)-hydroxyhexanoyl-[ACP] + NADP(+)</text>
        <dbReference type="Rhea" id="RHEA:41824"/>
        <dbReference type="Rhea" id="RHEA-COMP:9629"/>
        <dbReference type="Rhea" id="RHEA-COMP:9630"/>
        <dbReference type="ChEBI" id="CHEBI:15378"/>
        <dbReference type="ChEBI" id="CHEBI:57783"/>
        <dbReference type="ChEBI" id="CHEBI:58349"/>
        <dbReference type="ChEBI" id="CHEBI:78456"/>
        <dbReference type="ChEBI" id="CHEBI:78457"/>
    </reaction>
    <physiologicalReaction direction="left-to-right" evidence="32">
        <dbReference type="Rhea" id="RHEA:41825"/>
    </physiologicalReaction>
</comment>
<comment type="catalytic activity">
    <reaction evidence="35">
        <text>hexadecanoyl-[ACP] + H2O = hexadecanoate + holo-[ACP] + H(+)</text>
        <dbReference type="Rhea" id="RHEA:41932"/>
        <dbReference type="Rhea" id="RHEA-COMP:9652"/>
        <dbReference type="Rhea" id="RHEA-COMP:9685"/>
        <dbReference type="ChEBI" id="CHEBI:7896"/>
        <dbReference type="ChEBI" id="CHEBI:15377"/>
        <dbReference type="ChEBI" id="CHEBI:15378"/>
        <dbReference type="ChEBI" id="CHEBI:64479"/>
        <dbReference type="ChEBI" id="CHEBI:78483"/>
        <dbReference type="EC" id="3.1.2.14"/>
    </reaction>
    <physiologicalReaction direction="left-to-right" evidence="35">
        <dbReference type="Rhea" id="RHEA:41933"/>
    </physiologicalReaction>
</comment>
<comment type="catalytic activity">
    <reaction evidence="36">
        <text>3-oxotetradecanoyl-[ACP] + NADPH + H(+) = (3R)-hydroxytetradecanoyl-[ACP] + NADP(+)</text>
        <dbReference type="Rhea" id="RHEA:41888"/>
        <dbReference type="Rhea" id="RHEA-COMP:9645"/>
        <dbReference type="Rhea" id="RHEA-COMP:9646"/>
        <dbReference type="ChEBI" id="CHEBI:15378"/>
        <dbReference type="ChEBI" id="CHEBI:57783"/>
        <dbReference type="ChEBI" id="CHEBI:58349"/>
        <dbReference type="ChEBI" id="CHEBI:78473"/>
        <dbReference type="ChEBI" id="CHEBI:78474"/>
    </reaction>
    <physiologicalReaction direction="left-to-right" evidence="36">
        <dbReference type="Rhea" id="RHEA:41889"/>
    </physiologicalReaction>
</comment>
<dbReference type="InterPro" id="IPR013149">
    <property type="entry name" value="ADH-like_C"/>
</dbReference>
<dbReference type="Gene3D" id="3.40.366.10">
    <property type="entry name" value="Malonyl-Coenzyme A Acyl Carrier Protein, domain 2"/>
    <property type="match status" value="1"/>
</dbReference>
<comment type="catalytic activity">
    <reaction evidence="10">
        <text>a (3R)-hydroxyacyl-[ACP] = a (2E)-enoyl-[ACP] + H2O</text>
        <dbReference type="Rhea" id="RHEA:13097"/>
        <dbReference type="Rhea" id="RHEA-COMP:9925"/>
        <dbReference type="Rhea" id="RHEA-COMP:9945"/>
        <dbReference type="ChEBI" id="CHEBI:15377"/>
        <dbReference type="ChEBI" id="CHEBI:78784"/>
        <dbReference type="ChEBI" id="CHEBI:78827"/>
        <dbReference type="EC" id="4.2.1.59"/>
    </reaction>
    <physiologicalReaction direction="left-to-right" evidence="10">
        <dbReference type="Rhea" id="RHEA:13098"/>
    </physiologicalReaction>
</comment>
<dbReference type="GeneID" id="113213144"/>
<comment type="catalytic activity">
    <reaction evidence="9">
        <text>(3R)-hydroxydecanoyl-[ACP] = (2E)-decenoyl-[ACP] + H2O</text>
        <dbReference type="Rhea" id="RHEA:41860"/>
        <dbReference type="Rhea" id="RHEA-COMP:9638"/>
        <dbReference type="Rhea" id="RHEA-COMP:9639"/>
        <dbReference type="ChEBI" id="CHEBI:15377"/>
        <dbReference type="ChEBI" id="CHEBI:78466"/>
        <dbReference type="ChEBI" id="CHEBI:78467"/>
    </reaction>
    <physiologicalReaction direction="left-to-right" evidence="9">
        <dbReference type="Rhea" id="RHEA:41861"/>
    </physiologicalReaction>
</comment>
<dbReference type="InterPro" id="IPR014043">
    <property type="entry name" value="Acyl_transferase_dom"/>
</dbReference>
<evidence type="ECO:0000256" key="35">
    <source>
        <dbReference type="ARBA" id="ARBA00048704"/>
    </source>
</evidence>
<comment type="catalytic activity">
    <reaction evidence="14">
        <text>(3R)-hydroxybutanoyl-[ACP] = (2E)-butenoyl-[ACP] + H2O</text>
        <dbReference type="Rhea" id="RHEA:41808"/>
        <dbReference type="Rhea" id="RHEA-COMP:9626"/>
        <dbReference type="Rhea" id="RHEA-COMP:9627"/>
        <dbReference type="ChEBI" id="CHEBI:15377"/>
        <dbReference type="ChEBI" id="CHEBI:78451"/>
        <dbReference type="ChEBI" id="CHEBI:78453"/>
    </reaction>
    <physiologicalReaction direction="left-to-right" evidence="14">
        <dbReference type="Rhea" id="RHEA:41809"/>
    </physiologicalReaction>
</comment>
<comment type="catalytic activity">
    <reaction evidence="17">
        <text>hexanoyl-[ACP] + malonyl-[ACP] + H(+) = 3-oxooctanoyl-[ACP] + holo-[ACP] + CO2</text>
        <dbReference type="Rhea" id="RHEA:41836"/>
        <dbReference type="Rhea" id="RHEA-COMP:9623"/>
        <dbReference type="Rhea" id="RHEA-COMP:9632"/>
        <dbReference type="Rhea" id="RHEA-COMP:9633"/>
        <dbReference type="Rhea" id="RHEA-COMP:9685"/>
        <dbReference type="ChEBI" id="CHEBI:15378"/>
        <dbReference type="ChEBI" id="CHEBI:16526"/>
        <dbReference type="ChEBI" id="CHEBI:64479"/>
        <dbReference type="ChEBI" id="CHEBI:78449"/>
        <dbReference type="ChEBI" id="CHEBI:78459"/>
        <dbReference type="ChEBI" id="CHEBI:78460"/>
    </reaction>
    <physiologicalReaction direction="left-to-right" evidence="17">
        <dbReference type="Rhea" id="RHEA:41837"/>
    </physiologicalReaction>
</comment>
<dbReference type="Proteomes" id="UP000504606">
    <property type="component" value="Unplaced"/>
</dbReference>
<keyword evidence="5" id="KW-0511">Multifunctional enzyme</keyword>
<evidence type="ECO:0000256" key="14">
    <source>
        <dbReference type="ARBA" id="ARBA00023402"/>
    </source>
</evidence>
<evidence type="ECO:0000256" key="16">
    <source>
        <dbReference type="ARBA" id="ARBA00047300"/>
    </source>
</evidence>
<evidence type="ECO:0000256" key="43">
    <source>
        <dbReference type="ARBA" id="ARBA00049449"/>
    </source>
</evidence>
<evidence type="ECO:0000256" key="39">
    <source>
        <dbReference type="ARBA" id="ARBA00049171"/>
    </source>
</evidence>
<dbReference type="SUPFAM" id="SSF51735">
    <property type="entry name" value="NAD(P)-binding Rossmann-fold domains"/>
    <property type="match status" value="1"/>
</dbReference>
<dbReference type="InterPro" id="IPR016036">
    <property type="entry name" value="Malonyl_transacylase_ACP-bd"/>
</dbReference>
<dbReference type="InterPro" id="IPR016035">
    <property type="entry name" value="Acyl_Trfase/lysoPLipase"/>
</dbReference>
<comment type="catalytic activity">
    <reaction evidence="16">
        <text>3-oxooctadecanoyl-[ACP] + NADPH + H(+) = (3R)-hydroxyoctadecanoyl-[ACP] + NADP(+)</text>
        <dbReference type="Rhea" id="RHEA:41920"/>
        <dbReference type="Rhea" id="RHEA-COMP:9653"/>
        <dbReference type="Rhea" id="RHEA-COMP:9654"/>
        <dbReference type="ChEBI" id="CHEBI:15378"/>
        <dbReference type="ChEBI" id="CHEBI:57783"/>
        <dbReference type="ChEBI" id="CHEBI:58349"/>
        <dbReference type="ChEBI" id="CHEBI:78487"/>
        <dbReference type="ChEBI" id="CHEBI:78488"/>
    </reaction>
    <physiologicalReaction direction="left-to-right" evidence="16">
        <dbReference type="Rhea" id="RHEA:41921"/>
    </physiologicalReaction>
</comment>
<dbReference type="Pfam" id="PF00698">
    <property type="entry name" value="Acyl_transf_1"/>
    <property type="match status" value="1"/>
</dbReference>
<comment type="catalytic activity">
    <reaction evidence="43">
        <text>butanoyl-[ACP] + malonyl-[ACP] + H(+) = 3-oxohexanoyl-[ACP] + holo-[ACP] + CO2</text>
        <dbReference type="Rhea" id="RHEA:41820"/>
        <dbReference type="Rhea" id="RHEA-COMP:9623"/>
        <dbReference type="Rhea" id="RHEA-COMP:9628"/>
        <dbReference type="Rhea" id="RHEA-COMP:9629"/>
        <dbReference type="Rhea" id="RHEA-COMP:9685"/>
        <dbReference type="ChEBI" id="CHEBI:15378"/>
        <dbReference type="ChEBI" id="CHEBI:16526"/>
        <dbReference type="ChEBI" id="CHEBI:64479"/>
        <dbReference type="ChEBI" id="CHEBI:78449"/>
        <dbReference type="ChEBI" id="CHEBI:78454"/>
        <dbReference type="ChEBI" id="CHEBI:78456"/>
    </reaction>
    <physiologicalReaction direction="left-to-right" evidence="43">
        <dbReference type="Rhea" id="RHEA:41821"/>
    </physiologicalReaction>
</comment>
<evidence type="ECO:0000256" key="37">
    <source>
        <dbReference type="ARBA" id="ARBA00049019"/>
    </source>
</evidence>
<dbReference type="InterPro" id="IPR049391">
    <property type="entry name" value="FAS_pseudo-KR"/>
</dbReference>
<evidence type="ECO:0000256" key="1">
    <source>
        <dbReference type="ARBA" id="ARBA00005189"/>
    </source>
</evidence>
<evidence type="ECO:0000256" key="36">
    <source>
        <dbReference type="ARBA" id="ARBA00048935"/>
    </source>
</evidence>
<evidence type="ECO:0000256" key="22">
    <source>
        <dbReference type="ARBA" id="ARBA00047578"/>
    </source>
</evidence>
<dbReference type="Pfam" id="PF21149">
    <property type="entry name" value="FAS_pseudo-KR"/>
    <property type="match status" value="1"/>
</dbReference>
<comment type="catalytic activity">
    <reaction evidence="25">
        <text>3-oxobutanoyl-[ACP] + NADPH + H(+) = (3R)-hydroxybutanoyl-[ACP] + NADP(+)</text>
        <dbReference type="Rhea" id="RHEA:41804"/>
        <dbReference type="Rhea" id="RHEA-COMP:9625"/>
        <dbReference type="Rhea" id="RHEA-COMP:9626"/>
        <dbReference type="ChEBI" id="CHEBI:15378"/>
        <dbReference type="ChEBI" id="CHEBI:57783"/>
        <dbReference type="ChEBI" id="CHEBI:58349"/>
        <dbReference type="ChEBI" id="CHEBI:78450"/>
        <dbReference type="ChEBI" id="CHEBI:78451"/>
    </reaction>
    <physiologicalReaction direction="left-to-right" evidence="25">
        <dbReference type="Rhea" id="RHEA:41805"/>
    </physiologicalReaction>
</comment>
<evidence type="ECO:0000256" key="30">
    <source>
        <dbReference type="ARBA" id="ARBA00048420"/>
    </source>
</evidence>
<dbReference type="Gene3D" id="3.90.180.10">
    <property type="entry name" value="Medium-chain alcohol dehydrogenases, catalytic domain"/>
    <property type="match status" value="1"/>
</dbReference>
<comment type="catalytic activity">
    <reaction evidence="11">
        <text>(3R)-hydroxytetradecanoyl-[ACP] = (2E)-tetradecenoyl-[ACP] + H2O</text>
        <dbReference type="Rhea" id="RHEA:41892"/>
        <dbReference type="Rhea" id="RHEA-COMP:9646"/>
        <dbReference type="Rhea" id="RHEA-COMP:9647"/>
        <dbReference type="ChEBI" id="CHEBI:15377"/>
        <dbReference type="ChEBI" id="CHEBI:78474"/>
        <dbReference type="ChEBI" id="CHEBI:78475"/>
    </reaction>
    <physiologicalReaction direction="left-to-right" evidence="11">
        <dbReference type="Rhea" id="RHEA:41893"/>
    </physiologicalReaction>
</comment>
<comment type="catalytic activity">
    <reaction evidence="41">
        <text>3-oxohexadecanoyl-[ACP] + NADPH + H(+) = (3R)-hydroxyhexadecanoyl-[ACP] + NADP(+)</text>
        <dbReference type="Rhea" id="RHEA:41904"/>
        <dbReference type="Rhea" id="RHEA-COMP:9649"/>
        <dbReference type="Rhea" id="RHEA-COMP:9650"/>
        <dbReference type="ChEBI" id="CHEBI:15378"/>
        <dbReference type="ChEBI" id="CHEBI:57783"/>
        <dbReference type="ChEBI" id="CHEBI:58349"/>
        <dbReference type="ChEBI" id="CHEBI:78478"/>
        <dbReference type="ChEBI" id="CHEBI:78480"/>
    </reaction>
    <physiologicalReaction direction="left-to-right" evidence="41">
        <dbReference type="Rhea" id="RHEA:41905"/>
    </physiologicalReaction>
</comment>
<comment type="catalytic activity">
    <reaction evidence="30">
        <text>(2E)-octenoyl-[ACP] + NADPH + H(+) = octanoyl-[ACP] + NADP(+)</text>
        <dbReference type="Rhea" id="RHEA:41848"/>
        <dbReference type="Rhea" id="RHEA-COMP:9635"/>
        <dbReference type="Rhea" id="RHEA-COMP:9636"/>
        <dbReference type="ChEBI" id="CHEBI:15378"/>
        <dbReference type="ChEBI" id="CHEBI:57783"/>
        <dbReference type="ChEBI" id="CHEBI:58349"/>
        <dbReference type="ChEBI" id="CHEBI:78462"/>
        <dbReference type="ChEBI" id="CHEBI:78463"/>
    </reaction>
    <physiologicalReaction direction="left-to-right" evidence="30">
        <dbReference type="Rhea" id="RHEA:41849"/>
    </physiologicalReaction>
</comment>
<comment type="catalytic activity">
    <reaction evidence="29">
        <text>tetradecanoyl-[ACP] + H2O = tetradecanoate + holo-[ACP] + H(+)</text>
        <dbReference type="Rhea" id="RHEA:30123"/>
        <dbReference type="Rhea" id="RHEA-COMP:9648"/>
        <dbReference type="Rhea" id="RHEA-COMP:9685"/>
        <dbReference type="ChEBI" id="CHEBI:15377"/>
        <dbReference type="ChEBI" id="CHEBI:15378"/>
        <dbReference type="ChEBI" id="CHEBI:30807"/>
        <dbReference type="ChEBI" id="CHEBI:64479"/>
        <dbReference type="ChEBI" id="CHEBI:78477"/>
        <dbReference type="EC" id="3.1.2.14"/>
    </reaction>
    <physiologicalReaction direction="left-to-right" evidence="29">
        <dbReference type="Rhea" id="RHEA:30124"/>
    </physiologicalReaction>
</comment>
<evidence type="ECO:0000256" key="12">
    <source>
        <dbReference type="ARBA" id="ARBA00023399"/>
    </source>
</evidence>
<evidence type="ECO:0000256" key="34">
    <source>
        <dbReference type="ARBA" id="ARBA00048691"/>
    </source>
</evidence>
<evidence type="ECO:0000313" key="48">
    <source>
        <dbReference type="Proteomes" id="UP000504606"/>
    </source>
</evidence>
<evidence type="ECO:0000256" key="19">
    <source>
        <dbReference type="ARBA" id="ARBA00047440"/>
    </source>
</evidence>
<dbReference type="Gene3D" id="3.40.50.720">
    <property type="entry name" value="NAD(P)-binding Rossmann-like Domain"/>
    <property type="match status" value="1"/>
</dbReference>
<keyword evidence="3" id="KW-0663">Pyridoxal phosphate</keyword>
<dbReference type="InterPro" id="IPR020843">
    <property type="entry name" value="ER"/>
</dbReference>
<evidence type="ECO:0000256" key="18">
    <source>
        <dbReference type="ARBA" id="ARBA00047400"/>
    </source>
</evidence>
<dbReference type="OrthoDB" id="329835at2759"/>
<evidence type="ECO:0000256" key="44">
    <source>
        <dbReference type="ARBA" id="ARBA00049521"/>
    </source>
</evidence>
<evidence type="ECO:0000256" key="24">
    <source>
        <dbReference type="ARBA" id="ARBA00047897"/>
    </source>
</evidence>
<evidence type="ECO:0000256" key="31">
    <source>
        <dbReference type="ARBA" id="ARBA00048506"/>
    </source>
</evidence>
<comment type="catalytic activity">
    <reaction evidence="21">
        <text>(2E)-butenoyl-[ACP] + NADPH + H(+) = butanoyl-[ACP] + NADP(+)</text>
        <dbReference type="Rhea" id="RHEA:41812"/>
        <dbReference type="Rhea" id="RHEA-COMP:9627"/>
        <dbReference type="Rhea" id="RHEA-COMP:9628"/>
        <dbReference type="ChEBI" id="CHEBI:15378"/>
        <dbReference type="ChEBI" id="CHEBI:57783"/>
        <dbReference type="ChEBI" id="CHEBI:58349"/>
        <dbReference type="ChEBI" id="CHEBI:78453"/>
        <dbReference type="ChEBI" id="CHEBI:78454"/>
    </reaction>
    <physiologicalReaction direction="left-to-right" evidence="21">
        <dbReference type="Rhea" id="RHEA:41813"/>
    </physiologicalReaction>
</comment>
<dbReference type="KEGG" id="foc:113213144"/>
<organism evidence="48 49">
    <name type="scientific">Frankliniella occidentalis</name>
    <name type="common">Western flower thrips</name>
    <name type="synonym">Euthrips occidentalis</name>
    <dbReference type="NCBI Taxonomy" id="133901"/>
    <lineage>
        <taxon>Eukaryota</taxon>
        <taxon>Metazoa</taxon>
        <taxon>Ecdysozoa</taxon>
        <taxon>Arthropoda</taxon>
        <taxon>Hexapoda</taxon>
        <taxon>Insecta</taxon>
        <taxon>Pterygota</taxon>
        <taxon>Neoptera</taxon>
        <taxon>Paraneoptera</taxon>
        <taxon>Thysanoptera</taxon>
        <taxon>Terebrantia</taxon>
        <taxon>Thripoidea</taxon>
        <taxon>Thripidae</taxon>
        <taxon>Frankliniella</taxon>
    </lineage>
</organism>
<evidence type="ECO:0000256" key="25">
    <source>
        <dbReference type="ARBA" id="ARBA00047953"/>
    </source>
</evidence>
<evidence type="ECO:0000256" key="26">
    <source>
        <dbReference type="ARBA" id="ARBA00047961"/>
    </source>
</evidence>
<evidence type="ECO:0000256" key="23">
    <source>
        <dbReference type="ARBA" id="ARBA00047810"/>
    </source>
</evidence>
<keyword evidence="2" id="KW-0702">S-nitrosylation</keyword>
<dbReference type="InterPro" id="IPR001227">
    <property type="entry name" value="Ac_transferase_dom_sf"/>
</dbReference>
<dbReference type="InterPro" id="IPR036291">
    <property type="entry name" value="NAD(P)-bd_dom_sf"/>
</dbReference>
<comment type="catalytic activity">
    <reaction evidence="23">
        <text>(2E)-hexadecenoyl-[ACP] + NADPH + H(+) = hexadecanoyl-[ACP] + NADP(+)</text>
        <dbReference type="Rhea" id="RHEA:41912"/>
        <dbReference type="Rhea" id="RHEA-COMP:9651"/>
        <dbReference type="Rhea" id="RHEA-COMP:9652"/>
        <dbReference type="ChEBI" id="CHEBI:15378"/>
        <dbReference type="ChEBI" id="CHEBI:57783"/>
        <dbReference type="ChEBI" id="CHEBI:58349"/>
        <dbReference type="ChEBI" id="CHEBI:78481"/>
        <dbReference type="ChEBI" id="CHEBI:78483"/>
    </reaction>
    <physiologicalReaction direction="left-to-right" evidence="23">
        <dbReference type="Rhea" id="RHEA:41913"/>
    </physiologicalReaction>
</comment>
<comment type="catalytic activity">
    <reaction evidence="22">
        <text>dodecanoyl-[ACP] + malonyl-[ACP] + H(+) = 3-oxotetradecanoyl-[ACP] + holo-[ACP] + CO2</text>
        <dbReference type="Rhea" id="RHEA:41884"/>
        <dbReference type="Rhea" id="RHEA-COMP:9623"/>
        <dbReference type="Rhea" id="RHEA-COMP:9644"/>
        <dbReference type="Rhea" id="RHEA-COMP:9645"/>
        <dbReference type="Rhea" id="RHEA-COMP:9685"/>
        <dbReference type="ChEBI" id="CHEBI:15378"/>
        <dbReference type="ChEBI" id="CHEBI:16526"/>
        <dbReference type="ChEBI" id="CHEBI:64479"/>
        <dbReference type="ChEBI" id="CHEBI:65264"/>
        <dbReference type="ChEBI" id="CHEBI:78449"/>
        <dbReference type="ChEBI" id="CHEBI:78473"/>
    </reaction>
    <physiologicalReaction direction="left-to-right" evidence="22">
        <dbReference type="Rhea" id="RHEA:41885"/>
    </physiologicalReaction>
</comment>
<sequence>MGSQWAGMGEALMRVPTYAATIERLHAVLKPKGIDLKTILSETGPSAFDSIMKSFVGITATQIALTNVLAAVGLRPDGIIGHSVGELGCAYADGCLTEEQAILAAWARGRASSEAKLVKGMMAAIGLGYREVLPRLPPTIEVACHNSSTSCTLSGPAEAVEQFVAKLSAEGVFARAVNVSDIAYHSTYIQPAAPFLRKYLETVIPEPKKRSPKWVSTSVPLDRQGEPWAQLCSAEYQTNNLLSPVLFEEGLAFIPQQALLVEVAPHGLLQAILKRALPENSHLPLTQRGSADPVRFLLGALGTASFHGQELDVAKLYPPVSFPVSTGTPALSPLVSWSHDETIYYGFKFRSVREGCESLELTAHSPHMSVNGSKVLPPVEELESAWRALGLIHNLKAGRLPVTFHNIRVNEYQRLPEDGSTCVVTTVSKGTGTFEVRDESTDRLLITGTVRPQDDDDCAPRARPPSRATGEAITLTGEEVRTDLASKGLVLHDKYGGALLSVRADEHEWTVAVDGASPFAAILEALVLVLQYHASEEATGVVLMQRWRRVDVDPIKLRAQHVVEVRYNLTTGEMFGEGLYATGFHGVRANSVALEPKSAPPAPLNFTFVPYGDTKLQSVGEFLSLAVQLTMESVPPKLRTAPNIRILELQNCSGPNVLGPAMRAVLQERMGVEADVRAVSVRPGQALVLPEKKEGVFLTVSAPTTMAEAVRVAAHVGGLLLTKSKSRLSPNEAAGMAVVAEQCLDGSWVSLLRAPVPVKDAHVVNMSANEPPPRRVPDAAGGPLVLVWSGQPDAGVPRVVDEVRRRPYAHLARLVFILDEDAPKFSLSEPLYTRQLALQLQVNVLRGGTWGCWQAIPLVGATPAAISATSLEGVAIEAYSLNPRVGGDPAAEAWSGHLDYAGESADGKVMGVARWLADNSRPRLDHMLRWPVPSDWGVTEAVTVPYTYATVYHALLVTAGLRRGESVLVHQGASALGQAAIRVALQLGAATVFTTVDNEAQKKFVRRLFPQLDARNVLSCVDGSTSFEWHIRTLTQQRGVNVVLSTLPGAQFKASLRCTRPWGRVLHLGRQDMLASNTFGLHIFLSSVVVQGMSGDQLFLASERDRRAVHRAVQQGLESGAVQPIEGARTFCSPSTASIKDALWGSGAGSDVAKVVLLLQQNGVKHDLAATKSFVVVGGQQQEWLQVTSLLSQHGAREVLAVSGAPGAVHSPLLRHRQRALRRLFGTNLRVEGVAHWDEAAARRVLQAAPGPVHSVVVIAKEGSRVPALLHRALGLAADAPGLLVLCERADTACGLTALCEARRAAGLRAACLSGPLASVAEHLADLLTGARPAVTLLDGPVALDSPDVELHTATPRGVPAGARALAELARRAAARGRVTCRVRELPSLGLRTRHTREALPVFAVPPLGAMHAEENDALAALALRVVNPVMVVEAATQDDLALQAACAAEAIEAVRSIGPYNVLGWGLGAPLALEVARQLERRGHHAVTFLVDGNVQRVQSWAAEQSDVSLLRAAFSDDKSQEVLESAAGGDLLESLLRAVDPPERPHTKEGFLILRTAVTALARHSPNVLDPVTGRVVEIQAADDVTHCFSRSPKVSLRRMPRGEAQLGLRSPWLANVLTENTGYSKETTIEELRPLLLALKA</sequence>
<comment type="catalytic activity">
    <reaction evidence="8">
        <text>(3R)-hydroxyhexanoyl-[ACP] = (2E)-hexenoyl-[ACP] + H2O</text>
        <dbReference type="Rhea" id="RHEA:41828"/>
        <dbReference type="Rhea" id="RHEA-COMP:9630"/>
        <dbReference type="Rhea" id="RHEA-COMP:9631"/>
        <dbReference type="ChEBI" id="CHEBI:15377"/>
        <dbReference type="ChEBI" id="CHEBI:78457"/>
        <dbReference type="ChEBI" id="CHEBI:78458"/>
    </reaction>
    <physiologicalReaction direction="left-to-right" evidence="8">
        <dbReference type="Rhea" id="RHEA:41829"/>
    </physiologicalReaction>
</comment>
<comment type="catalytic activity">
    <reaction evidence="33">
        <text>a 2,3-saturated acyl-[ACP] + NADP(+) = a (2E)-enoyl-[ACP] + NADPH + H(+)</text>
        <dbReference type="Rhea" id="RHEA:22564"/>
        <dbReference type="Rhea" id="RHEA-COMP:9925"/>
        <dbReference type="Rhea" id="RHEA-COMP:9926"/>
        <dbReference type="ChEBI" id="CHEBI:15378"/>
        <dbReference type="ChEBI" id="CHEBI:57783"/>
        <dbReference type="ChEBI" id="CHEBI:58349"/>
        <dbReference type="ChEBI" id="CHEBI:78784"/>
        <dbReference type="ChEBI" id="CHEBI:78785"/>
        <dbReference type="EC" id="1.3.1.39"/>
    </reaction>
    <physiologicalReaction direction="right-to-left" evidence="33">
        <dbReference type="Rhea" id="RHEA:22566"/>
    </physiologicalReaction>
</comment>
<dbReference type="GO" id="GO:0004312">
    <property type="term" value="F:fatty acid synthase activity"/>
    <property type="evidence" value="ECO:0007669"/>
    <property type="project" value="TreeGrafter"/>
</dbReference>
<reference evidence="49" key="2">
    <citation type="submission" date="2025-08" db="UniProtKB">
        <authorList>
            <consortium name="RefSeq"/>
        </authorList>
    </citation>
    <scope>IDENTIFICATION</scope>
    <source>
        <tissue evidence="49">Whole organism</tissue>
    </source>
</reference>
<dbReference type="GO" id="GO:0004313">
    <property type="term" value="F:[acyl-carrier-protein] S-acetyltransferase activity"/>
    <property type="evidence" value="ECO:0007669"/>
    <property type="project" value="UniProtKB-EC"/>
</dbReference>
<comment type="catalytic activity">
    <reaction evidence="38">
        <text>decanoyl-[ACP] + malonyl-[ACP] + H(+) = 3-oxododecanoyl-[ACP] + holo-[ACP] + CO2</text>
        <dbReference type="Rhea" id="RHEA:41868"/>
        <dbReference type="Rhea" id="RHEA-COMP:9623"/>
        <dbReference type="Rhea" id="RHEA-COMP:9640"/>
        <dbReference type="Rhea" id="RHEA-COMP:9641"/>
        <dbReference type="Rhea" id="RHEA-COMP:9685"/>
        <dbReference type="ChEBI" id="CHEBI:15378"/>
        <dbReference type="ChEBI" id="CHEBI:16526"/>
        <dbReference type="ChEBI" id="CHEBI:64479"/>
        <dbReference type="ChEBI" id="CHEBI:78449"/>
        <dbReference type="ChEBI" id="CHEBI:78468"/>
        <dbReference type="ChEBI" id="CHEBI:78469"/>
    </reaction>
    <physiologicalReaction direction="left-to-right" evidence="38">
        <dbReference type="Rhea" id="RHEA:41869"/>
    </physiologicalReaction>
</comment>
<comment type="catalytic activity">
    <reaction evidence="20">
        <text>tetradecanoyl-[ACP] + malonyl-[ACP] + H(+) = 3-oxohexadecanoyl-[ACP] + holo-[ACP] + CO2</text>
        <dbReference type="Rhea" id="RHEA:41900"/>
        <dbReference type="Rhea" id="RHEA-COMP:9623"/>
        <dbReference type="Rhea" id="RHEA-COMP:9648"/>
        <dbReference type="Rhea" id="RHEA-COMP:9649"/>
        <dbReference type="Rhea" id="RHEA-COMP:9685"/>
        <dbReference type="ChEBI" id="CHEBI:15378"/>
        <dbReference type="ChEBI" id="CHEBI:16526"/>
        <dbReference type="ChEBI" id="CHEBI:64479"/>
        <dbReference type="ChEBI" id="CHEBI:78449"/>
        <dbReference type="ChEBI" id="CHEBI:78477"/>
        <dbReference type="ChEBI" id="CHEBI:78478"/>
    </reaction>
    <physiologicalReaction direction="left-to-right" evidence="20">
        <dbReference type="Rhea" id="RHEA:41901"/>
    </physiologicalReaction>
</comment>
<comment type="catalytic activity">
    <reaction evidence="42">
        <text>3-oxooctanoyl-[ACP] + NADPH + H(+) = (3R)-hydroxyoctanoyl-[ACP] + NADP(+)</text>
        <dbReference type="Rhea" id="RHEA:41840"/>
        <dbReference type="Rhea" id="RHEA-COMP:9633"/>
        <dbReference type="Rhea" id="RHEA-COMP:9634"/>
        <dbReference type="ChEBI" id="CHEBI:15378"/>
        <dbReference type="ChEBI" id="CHEBI:57783"/>
        <dbReference type="ChEBI" id="CHEBI:58349"/>
        <dbReference type="ChEBI" id="CHEBI:78460"/>
        <dbReference type="ChEBI" id="CHEBI:78461"/>
    </reaction>
    <physiologicalReaction direction="left-to-right" evidence="42">
        <dbReference type="Rhea" id="RHEA:41841"/>
    </physiologicalReaction>
</comment>
<dbReference type="InterPro" id="IPR001031">
    <property type="entry name" value="Thioesterase"/>
</dbReference>
<evidence type="ECO:0000256" key="32">
    <source>
        <dbReference type="ARBA" id="ARBA00048571"/>
    </source>
</evidence>
<dbReference type="SMART" id="SM00827">
    <property type="entry name" value="PKS_AT"/>
    <property type="match status" value="1"/>
</dbReference>
<dbReference type="Pfam" id="PF00975">
    <property type="entry name" value="Thioesterase"/>
    <property type="match status" value="1"/>
</dbReference>
<evidence type="ECO:0000256" key="8">
    <source>
        <dbReference type="ARBA" id="ARBA00023373"/>
    </source>
</evidence>
<dbReference type="SUPFAM" id="SSF52151">
    <property type="entry name" value="FabD/lysophospholipase-like"/>
    <property type="match status" value="1"/>
</dbReference>
<dbReference type="RefSeq" id="XP_052124120.1">
    <property type="nucleotide sequence ID" value="XM_052268160.1"/>
</dbReference>
<dbReference type="PANTHER" id="PTHR43775:SF23">
    <property type="entry name" value="FATTY ACID SYNTHASE 3"/>
    <property type="match status" value="1"/>
</dbReference>
<dbReference type="Gene3D" id="3.40.50.1820">
    <property type="entry name" value="alpha/beta hydrolase"/>
    <property type="match status" value="1"/>
</dbReference>
<dbReference type="SUPFAM" id="SSF55048">
    <property type="entry name" value="Probable ACP-binding domain of malonyl-CoA ACP transacylase"/>
    <property type="match status" value="1"/>
</dbReference>
<evidence type="ECO:0000256" key="5">
    <source>
        <dbReference type="ARBA" id="ARBA00023268"/>
    </source>
</evidence>
<evidence type="ECO:0000313" key="49">
    <source>
        <dbReference type="RefSeq" id="XP_052124120.1"/>
    </source>
</evidence>
<comment type="catalytic activity">
    <reaction evidence="13">
        <text>(3R)-hydroxyhexadecanoyl-[ACP] = (2E)-hexadecenoyl-[ACP] + H2O</text>
        <dbReference type="Rhea" id="RHEA:41908"/>
        <dbReference type="Rhea" id="RHEA-COMP:9650"/>
        <dbReference type="Rhea" id="RHEA-COMP:9651"/>
        <dbReference type="ChEBI" id="CHEBI:15377"/>
        <dbReference type="ChEBI" id="CHEBI:78480"/>
        <dbReference type="ChEBI" id="CHEBI:78481"/>
    </reaction>
    <physiologicalReaction direction="left-to-right" evidence="13">
        <dbReference type="Rhea" id="RHEA:41909"/>
    </physiologicalReaction>
</comment>
<evidence type="ECO:0000259" key="46">
    <source>
        <dbReference type="SMART" id="SM00827"/>
    </source>
</evidence>
<dbReference type="Gene3D" id="3.10.129.110">
    <property type="entry name" value="Polyketide synthase dehydratase"/>
    <property type="match status" value="1"/>
</dbReference>
<evidence type="ECO:0000256" key="45">
    <source>
        <dbReference type="ARBA" id="ARBA00049533"/>
    </source>
</evidence>
<dbReference type="GO" id="GO:0006633">
    <property type="term" value="P:fatty acid biosynthetic process"/>
    <property type="evidence" value="ECO:0007669"/>
    <property type="project" value="UniProtKB-KW"/>
</dbReference>
<dbReference type="GO" id="GO:0141148">
    <property type="term" value="F:enoyl-[acyl-carrier-protein] reductase (NADPH) activity"/>
    <property type="evidence" value="ECO:0007669"/>
    <property type="project" value="UniProtKB-EC"/>
</dbReference>
<evidence type="ECO:0000256" key="21">
    <source>
        <dbReference type="ARBA" id="ARBA00047500"/>
    </source>
</evidence>
<evidence type="ECO:0000256" key="41">
    <source>
        <dbReference type="ARBA" id="ARBA00049414"/>
    </source>
</evidence>
<evidence type="ECO:0000256" key="13">
    <source>
        <dbReference type="ARBA" id="ARBA00023401"/>
    </source>
</evidence>
<evidence type="ECO:0000256" key="7">
    <source>
        <dbReference type="ARBA" id="ARBA00023351"/>
    </source>
</evidence>
<comment type="catalytic activity">
    <reaction evidence="27">
        <text>hexadecanoyl-[ACP] + malonyl-[ACP] + H(+) = 3-oxooctadecanoyl-[ACP] + holo-[ACP] + CO2</text>
        <dbReference type="Rhea" id="RHEA:41916"/>
        <dbReference type="Rhea" id="RHEA-COMP:9623"/>
        <dbReference type="Rhea" id="RHEA-COMP:9652"/>
        <dbReference type="Rhea" id="RHEA-COMP:9653"/>
        <dbReference type="Rhea" id="RHEA-COMP:9685"/>
        <dbReference type="ChEBI" id="CHEBI:15378"/>
        <dbReference type="ChEBI" id="CHEBI:16526"/>
        <dbReference type="ChEBI" id="CHEBI:64479"/>
        <dbReference type="ChEBI" id="CHEBI:78449"/>
        <dbReference type="ChEBI" id="CHEBI:78483"/>
        <dbReference type="ChEBI" id="CHEBI:78487"/>
    </reaction>
    <physiologicalReaction direction="left-to-right" evidence="27">
        <dbReference type="Rhea" id="RHEA:41917"/>
    </physiologicalReaction>
</comment>
<dbReference type="Pfam" id="PF00107">
    <property type="entry name" value="ADH_zinc_N"/>
    <property type="match status" value="1"/>
</dbReference>
<evidence type="ECO:0000256" key="6">
    <source>
        <dbReference type="ARBA" id="ARBA00023332"/>
    </source>
</evidence>
<comment type="catalytic activity">
    <reaction evidence="6">
        <text>(3R)-hydroxyoctanoyl-[ACP] = (2E)-octenoyl-[ACP] + H2O</text>
        <dbReference type="Rhea" id="RHEA:41844"/>
        <dbReference type="Rhea" id="RHEA-COMP:9634"/>
        <dbReference type="Rhea" id="RHEA-COMP:9635"/>
        <dbReference type="ChEBI" id="CHEBI:15377"/>
        <dbReference type="ChEBI" id="CHEBI:78461"/>
        <dbReference type="ChEBI" id="CHEBI:78462"/>
    </reaction>
    <physiologicalReaction direction="left-to-right" evidence="6">
        <dbReference type="Rhea" id="RHEA:41845"/>
    </physiologicalReaction>
</comment>
<evidence type="ECO:0000256" key="4">
    <source>
        <dbReference type="ARBA" id="ARBA00022990"/>
    </source>
</evidence>
<evidence type="ECO:0000256" key="3">
    <source>
        <dbReference type="ARBA" id="ARBA00022898"/>
    </source>
</evidence>
<comment type="catalytic activity">
    <reaction evidence="31">
        <text>a fatty acyl-[ACP] + malonyl-[ACP] + H(+) = a 3-oxoacyl-[ACP] + holo-[ACP] + CO2</text>
        <dbReference type="Rhea" id="RHEA:22836"/>
        <dbReference type="Rhea" id="RHEA-COMP:9623"/>
        <dbReference type="Rhea" id="RHEA-COMP:9685"/>
        <dbReference type="Rhea" id="RHEA-COMP:9916"/>
        <dbReference type="Rhea" id="RHEA-COMP:14125"/>
        <dbReference type="ChEBI" id="CHEBI:15378"/>
        <dbReference type="ChEBI" id="CHEBI:16526"/>
        <dbReference type="ChEBI" id="CHEBI:64479"/>
        <dbReference type="ChEBI" id="CHEBI:78449"/>
        <dbReference type="ChEBI" id="CHEBI:78776"/>
        <dbReference type="ChEBI" id="CHEBI:138651"/>
        <dbReference type="EC" id="2.3.1.41"/>
    </reaction>
    <physiologicalReaction direction="left-to-right" evidence="31">
        <dbReference type="Rhea" id="RHEA:22837"/>
    </physiologicalReaction>
</comment>
<comment type="catalytic activity">
    <reaction evidence="19">
        <text>3-oxodecanoyl-[ACP] + NADPH + H(+) = (3R)-hydroxydecanoyl-[ACP] + NADP(+)</text>
        <dbReference type="Rhea" id="RHEA:41856"/>
        <dbReference type="Rhea" id="RHEA-COMP:9637"/>
        <dbReference type="Rhea" id="RHEA-COMP:9638"/>
        <dbReference type="ChEBI" id="CHEBI:15378"/>
        <dbReference type="ChEBI" id="CHEBI:57783"/>
        <dbReference type="ChEBI" id="CHEBI:58349"/>
        <dbReference type="ChEBI" id="CHEBI:78464"/>
        <dbReference type="ChEBI" id="CHEBI:78466"/>
    </reaction>
    <physiologicalReaction direction="left-to-right" evidence="19">
        <dbReference type="Rhea" id="RHEA:41857"/>
    </physiologicalReaction>
</comment>
<dbReference type="InterPro" id="IPR029058">
    <property type="entry name" value="AB_hydrolase_fold"/>
</dbReference>
<evidence type="ECO:0000256" key="15">
    <source>
        <dbReference type="ARBA" id="ARBA00023442"/>
    </source>
</evidence>
<evidence type="ECO:0000256" key="33">
    <source>
        <dbReference type="ARBA" id="ARBA00048650"/>
    </source>
</evidence>
<dbReference type="GO" id="GO:0019171">
    <property type="term" value="F:(3R)-hydroxyacyl-[acyl-carrier-protein] dehydratase activity"/>
    <property type="evidence" value="ECO:0007669"/>
    <property type="project" value="UniProtKB-EC"/>
</dbReference>
<comment type="catalytic activity">
    <reaction evidence="45">
        <text>octanoyl-[ACP] + malonyl-[ACP] + H(+) = 3-oxodecanoyl-[ACP] + holo-[ACP] + CO2</text>
        <dbReference type="Rhea" id="RHEA:41852"/>
        <dbReference type="Rhea" id="RHEA-COMP:9623"/>
        <dbReference type="Rhea" id="RHEA-COMP:9636"/>
        <dbReference type="Rhea" id="RHEA-COMP:9637"/>
        <dbReference type="Rhea" id="RHEA-COMP:9685"/>
        <dbReference type="ChEBI" id="CHEBI:15378"/>
        <dbReference type="ChEBI" id="CHEBI:16526"/>
        <dbReference type="ChEBI" id="CHEBI:64479"/>
        <dbReference type="ChEBI" id="CHEBI:78449"/>
        <dbReference type="ChEBI" id="CHEBI:78463"/>
        <dbReference type="ChEBI" id="CHEBI:78464"/>
    </reaction>
    <physiologicalReaction direction="left-to-right" evidence="45">
        <dbReference type="Rhea" id="RHEA:41853"/>
    </physiologicalReaction>
</comment>
<dbReference type="GO" id="GO:0016297">
    <property type="term" value="F:fatty acyl-[ACP] hydrolase activity"/>
    <property type="evidence" value="ECO:0007669"/>
    <property type="project" value="UniProtKB-EC"/>
</dbReference>
<dbReference type="CDD" id="cd05195">
    <property type="entry name" value="enoyl_red"/>
    <property type="match status" value="1"/>
</dbReference>
<dbReference type="SMART" id="SM00829">
    <property type="entry name" value="PKS_ER"/>
    <property type="match status" value="1"/>
</dbReference>